<name>F0Y6R9_AURAN</name>
<evidence type="ECO:0000256" key="1">
    <source>
        <dbReference type="ARBA" id="ARBA00005589"/>
    </source>
</evidence>
<dbReference type="OMA" id="VCHLPRR"/>
<feature type="region of interest" description="Disordered" evidence="4">
    <location>
        <begin position="117"/>
        <end position="162"/>
    </location>
</feature>
<evidence type="ECO:0000256" key="2">
    <source>
        <dbReference type="ARBA" id="ARBA00022980"/>
    </source>
</evidence>
<evidence type="ECO:0000256" key="3">
    <source>
        <dbReference type="ARBA" id="ARBA00023274"/>
    </source>
</evidence>
<dbReference type="OrthoDB" id="21463at2759"/>
<feature type="compositionally biased region" description="Low complexity" evidence="4">
    <location>
        <begin position="142"/>
        <end position="153"/>
    </location>
</feature>
<dbReference type="InterPro" id="IPR036870">
    <property type="entry name" value="Ribosomal_bS18_sf"/>
</dbReference>
<dbReference type="KEGG" id="aaf:AURANDRAFT_63679"/>
<dbReference type="InterPro" id="IPR001648">
    <property type="entry name" value="Ribosomal_bS18"/>
</dbReference>
<dbReference type="Pfam" id="PF01084">
    <property type="entry name" value="Ribosomal_S18"/>
    <property type="match status" value="1"/>
</dbReference>
<dbReference type="GO" id="GO:0006412">
    <property type="term" value="P:translation"/>
    <property type="evidence" value="ECO:0007669"/>
    <property type="project" value="InterPro"/>
</dbReference>
<evidence type="ECO:0000256" key="4">
    <source>
        <dbReference type="SAM" id="MobiDB-lite"/>
    </source>
</evidence>
<evidence type="ECO:0000313" key="6">
    <source>
        <dbReference type="Proteomes" id="UP000002729"/>
    </source>
</evidence>
<dbReference type="PANTHER" id="PTHR13479:SF40">
    <property type="entry name" value="SMALL RIBOSOMAL SUBUNIT PROTEIN BS18M"/>
    <property type="match status" value="1"/>
</dbReference>
<dbReference type="GO" id="GO:0070181">
    <property type="term" value="F:small ribosomal subunit rRNA binding"/>
    <property type="evidence" value="ECO:0007669"/>
    <property type="project" value="TreeGrafter"/>
</dbReference>
<feature type="compositionally biased region" description="Gly residues" evidence="4">
    <location>
        <begin position="62"/>
        <end position="71"/>
    </location>
</feature>
<dbReference type="Proteomes" id="UP000002729">
    <property type="component" value="Unassembled WGS sequence"/>
</dbReference>
<organism evidence="6">
    <name type="scientific">Aureococcus anophagefferens</name>
    <name type="common">Harmful bloom alga</name>
    <dbReference type="NCBI Taxonomy" id="44056"/>
    <lineage>
        <taxon>Eukaryota</taxon>
        <taxon>Sar</taxon>
        <taxon>Stramenopiles</taxon>
        <taxon>Ochrophyta</taxon>
        <taxon>Pelagophyceae</taxon>
        <taxon>Pelagomonadales</taxon>
        <taxon>Pelagomonadaceae</taxon>
        <taxon>Aureococcus</taxon>
    </lineage>
</organism>
<sequence length="301" mass="31814">MALSARLFRLAVAPAARRPMVSPNPCAARLSRPFSSGGGDAPTPPGGDAPPGAAAASAPPAGGRGGRGGGRGGDRSPPAGRGGGRGRGRGMPDRFSNRGGRPALRTAVLQGLERETLLGDVQMNPAEPPPRADDGDRGGKADGSSALGAGWDDAAPEDDGDAPVDMTYLLRRRRQGSIVSPDEYDFVAHRHDRERPHELHARLDGHRGDRPRCDKKAGFHIVQAEHIFAGNLPALAEFVSDAGMIQKRDQSRLCAKYQRKVKRAIKRARQLGLVPFDAGFDTRNDIGFPDAAHKAAVSKTI</sequence>
<dbReference type="RefSeq" id="XP_009036250.1">
    <property type="nucleotide sequence ID" value="XM_009038002.1"/>
</dbReference>
<dbReference type="PRINTS" id="PR00974">
    <property type="entry name" value="RIBOSOMALS18"/>
</dbReference>
<dbReference type="InParanoid" id="F0Y6R9"/>
<dbReference type="SUPFAM" id="SSF46911">
    <property type="entry name" value="Ribosomal protein S18"/>
    <property type="match status" value="1"/>
</dbReference>
<gene>
    <name evidence="5" type="ORF">AURANDRAFT_63679</name>
</gene>
<evidence type="ECO:0008006" key="7">
    <source>
        <dbReference type="Google" id="ProtNLM"/>
    </source>
</evidence>
<dbReference type="PANTHER" id="PTHR13479">
    <property type="entry name" value="30S RIBOSOMAL PROTEIN S18"/>
    <property type="match status" value="1"/>
</dbReference>
<dbReference type="Gene3D" id="4.10.640.10">
    <property type="entry name" value="Ribosomal protein S18"/>
    <property type="match status" value="1"/>
</dbReference>
<accession>F0Y6R9</accession>
<dbReference type="GO" id="GO:0003735">
    <property type="term" value="F:structural constituent of ribosome"/>
    <property type="evidence" value="ECO:0007669"/>
    <property type="project" value="InterPro"/>
</dbReference>
<dbReference type="GeneID" id="20224445"/>
<keyword evidence="3" id="KW-0687">Ribonucleoprotein</keyword>
<dbReference type="AlphaFoldDB" id="F0Y6R9"/>
<proteinExistence type="inferred from homology"/>
<feature type="compositionally biased region" description="Low complexity" evidence="4">
    <location>
        <begin position="50"/>
        <end position="61"/>
    </location>
</feature>
<keyword evidence="6" id="KW-1185">Reference proteome</keyword>
<comment type="similarity">
    <text evidence="1">Belongs to the bacterial ribosomal protein bS18 family.</text>
</comment>
<keyword evidence="2" id="KW-0689">Ribosomal protein</keyword>
<reference evidence="5 6" key="1">
    <citation type="journal article" date="2011" name="Proc. Natl. Acad. Sci. U.S.A.">
        <title>Niche of harmful alga Aureococcus anophagefferens revealed through ecogenomics.</title>
        <authorList>
            <person name="Gobler C.J."/>
            <person name="Berry D.L."/>
            <person name="Dyhrman S.T."/>
            <person name="Wilhelm S.W."/>
            <person name="Salamov A."/>
            <person name="Lobanov A.V."/>
            <person name="Zhang Y."/>
            <person name="Collier J.L."/>
            <person name="Wurch L.L."/>
            <person name="Kustka A.B."/>
            <person name="Dill B.D."/>
            <person name="Shah M."/>
            <person name="VerBerkmoes N.C."/>
            <person name="Kuo A."/>
            <person name="Terry A."/>
            <person name="Pangilinan J."/>
            <person name="Lindquist E.A."/>
            <person name="Lucas S."/>
            <person name="Paulsen I.T."/>
            <person name="Hattenrath-Lehmann T.K."/>
            <person name="Talmage S.C."/>
            <person name="Walker E.A."/>
            <person name="Koch F."/>
            <person name="Burson A.M."/>
            <person name="Marcoval M.A."/>
            <person name="Tang Y.Z."/>
            <person name="Lecleir G.R."/>
            <person name="Coyne K.J."/>
            <person name="Berg G.M."/>
            <person name="Bertrand E.M."/>
            <person name="Saito M.A."/>
            <person name="Gladyshev V.N."/>
            <person name="Grigoriev I.V."/>
        </authorList>
    </citation>
    <scope>NUCLEOTIDE SEQUENCE [LARGE SCALE GENOMIC DNA]</scope>
    <source>
        <strain evidence="6">CCMP 1984</strain>
    </source>
</reference>
<protein>
    <recommendedName>
        <fullName evidence="7">Ribosomal protein S18</fullName>
    </recommendedName>
</protein>
<dbReference type="EMBL" id="GL833126">
    <property type="protein sequence ID" value="EGB09130.1"/>
    <property type="molecule type" value="Genomic_DNA"/>
</dbReference>
<evidence type="ECO:0000313" key="5">
    <source>
        <dbReference type="EMBL" id="EGB09130.1"/>
    </source>
</evidence>
<feature type="compositionally biased region" description="Basic and acidic residues" evidence="4">
    <location>
        <begin position="130"/>
        <end position="140"/>
    </location>
</feature>
<feature type="region of interest" description="Disordered" evidence="4">
    <location>
        <begin position="17"/>
        <end position="103"/>
    </location>
</feature>
<dbReference type="GO" id="GO:0005763">
    <property type="term" value="C:mitochondrial small ribosomal subunit"/>
    <property type="evidence" value="ECO:0007669"/>
    <property type="project" value="TreeGrafter"/>
</dbReference>